<evidence type="ECO:0000313" key="1">
    <source>
        <dbReference type="EMBL" id="KAK3722998.1"/>
    </source>
</evidence>
<sequence length="333" mass="36481">MLGLNNNIQILVNLSSVMVKIIVGLMGSSVQSGSAKSTTAQLRSFLNMLKTHNVRELDTARVYNAGKSEEDLGSILEAKNDFAIATKAPGFMPGSLTYGKITSACDASLAALKQDKVDLYWFHGPDRQTPLEESCRAISDLHKQGKFDHFGVSNFRIDEVEEVHSICSQNDWILPTVYQGGYNPLGRLAEEKLFPTLRKLGIAFYGFSPLAGGYFSRPTSQLREPPATGSRMDEMKNFKSMYVNDVSLKLHEELSDVCEKHGVSLKAATLRWLVNHSVLGKEDGVIVGGSSEAQMEENLMACEDGPLPLDVVQAFESLYGKSKAGGMDLPYCV</sequence>
<accession>A0ACC3NU24</accession>
<gene>
    <name evidence="1" type="ORF">LTR37_002144</name>
</gene>
<protein>
    <submittedName>
        <fullName evidence="1">Uncharacterized protein</fullName>
    </submittedName>
</protein>
<reference evidence="1" key="1">
    <citation type="submission" date="2023-07" db="EMBL/GenBank/DDBJ databases">
        <title>Black Yeasts Isolated from many extreme environments.</title>
        <authorList>
            <person name="Coleine C."/>
            <person name="Stajich J.E."/>
            <person name="Selbmann L."/>
        </authorList>
    </citation>
    <scope>NUCLEOTIDE SEQUENCE</scope>
    <source>
        <strain evidence="1">CCFEE 5714</strain>
    </source>
</reference>
<evidence type="ECO:0000313" key="2">
    <source>
        <dbReference type="Proteomes" id="UP001281147"/>
    </source>
</evidence>
<dbReference type="Proteomes" id="UP001281147">
    <property type="component" value="Unassembled WGS sequence"/>
</dbReference>
<keyword evidence="2" id="KW-1185">Reference proteome</keyword>
<proteinExistence type="predicted"/>
<comment type="caution">
    <text evidence="1">The sequence shown here is derived from an EMBL/GenBank/DDBJ whole genome shotgun (WGS) entry which is preliminary data.</text>
</comment>
<dbReference type="EMBL" id="JAUTXU010000011">
    <property type="protein sequence ID" value="KAK3722998.1"/>
    <property type="molecule type" value="Genomic_DNA"/>
</dbReference>
<name>A0ACC3NU24_9PEZI</name>
<organism evidence="1 2">
    <name type="scientific">Vermiconidia calcicola</name>
    <dbReference type="NCBI Taxonomy" id="1690605"/>
    <lineage>
        <taxon>Eukaryota</taxon>
        <taxon>Fungi</taxon>
        <taxon>Dikarya</taxon>
        <taxon>Ascomycota</taxon>
        <taxon>Pezizomycotina</taxon>
        <taxon>Dothideomycetes</taxon>
        <taxon>Dothideomycetidae</taxon>
        <taxon>Mycosphaerellales</taxon>
        <taxon>Extremaceae</taxon>
        <taxon>Vermiconidia</taxon>
    </lineage>
</organism>